<dbReference type="GO" id="GO:0016627">
    <property type="term" value="F:oxidoreductase activity, acting on the CH-CH group of donors"/>
    <property type="evidence" value="ECO:0007669"/>
    <property type="project" value="InterPro"/>
</dbReference>
<keyword evidence="2" id="KW-0560">Oxidoreductase</keyword>
<dbReference type="Gene3D" id="3.90.700.10">
    <property type="entry name" value="Succinate dehydrogenase/fumarate reductase flavoprotein, catalytic domain"/>
    <property type="match status" value="1"/>
</dbReference>
<reference evidence="4" key="1">
    <citation type="journal article" date="2016" name="Appl. Environ. Microbiol.">
        <title>Functional Metagenomics of a Biostimulated Petroleum-Contaminated Soil Reveals an Extraordinary Diversity of Extradiol Dioxygenases.</title>
        <authorList>
            <person name="Terron-Gonzalez L."/>
            <person name="Martin-Cabello G."/>
            <person name="Ferrer M."/>
            <person name="Santero E."/>
        </authorList>
    </citation>
    <scope>NUCLEOTIDE SEQUENCE</scope>
</reference>
<evidence type="ECO:0000256" key="1">
    <source>
        <dbReference type="ARBA" id="ARBA00022630"/>
    </source>
</evidence>
<dbReference type="PANTHER" id="PTHR43260">
    <property type="entry name" value="3-KETOSTEROID-DELTA-1-DEHYDROGENASE"/>
    <property type="match status" value="1"/>
</dbReference>
<dbReference type="InterPro" id="IPR003953">
    <property type="entry name" value="FAD-dep_OxRdtase_2_FAD-bd"/>
</dbReference>
<feature type="domain" description="FAD-dependent oxidoreductase 2 FAD-binding" evidence="3">
    <location>
        <begin position="9"/>
        <end position="518"/>
    </location>
</feature>
<dbReference type="AlphaFoldDB" id="A0A126SYI2"/>
<dbReference type="InterPro" id="IPR027477">
    <property type="entry name" value="Succ_DH/fumarate_Rdtase_cat_sf"/>
</dbReference>
<sequence>MAVTTHQADAVIIGGGLAGIVAAIELLEAGRRVLIVDRAGREIFGGQAREALGGMIFADTPEQRRAGVKDSPELLLQDWLRYTRLRPDQTWPRAWARAYAEQGTRDVYHWLRSRGLRFLPVVTWAERGFTEVGNSLPRYLLAWGGGHHLAMRMIDQLAPHQARLRLLFNHNVQGLLTTDGRVSGCRGEVEPDGGEFEIHAPVTLVATGGVGADLDRVRSLWPAAWGKAPPTILVGAHRYSDGQLHDRVRDLGGGIGNLGHMWNYATGIHHPQPRRPHHGLGLLPPRSALWLTYQGRRFDPPLMGAFDTTYTCQAVSQQPEQYSWLLLNRAMVLKEIMISGSEHNPYLRDRKLLRFLWENLHGNRRTYDYLVNECTQDVCTGRSPEELAPRMNILAGNEHVRAEVLRETMESYDAQIDKGPGNFTDNQLQRLEQVRQWKGDRAKVCRFQKIADPKAGPLVAVRQFILSRKSLGGIETNLDGQVLRPDGTVIEGLYAVGEAAGFGGGGAHGERSLEGVFLAGCVLTGRYAGKAIAGAT</sequence>
<evidence type="ECO:0000259" key="3">
    <source>
        <dbReference type="Pfam" id="PF00890"/>
    </source>
</evidence>
<dbReference type="EMBL" id="KU144982">
    <property type="protein sequence ID" value="AMK59360.1"/>
    <property type="molecule type" value="Genomic_DNA"/>
</dbReference>
<protein>
    <recommendedName>
        <fullName evidence="3">FAD-dependent oxidoreductase 2 FAD-binding domain-containing protein</fullName>
    </recommendedName>
</protein>
<name>A0A126SYI2_9BACT</name>
<proteinExistence type="predicted"/>
<dbReference type="InterPro" id="IPR014614">
    <property type="entry name" value="KsdD_DH"/>
</dbReference>
<keyword evidence="1" id="KW-0285">Flavoprotein</keyword>
<dbReference type="PANTHER" id="PTHR43260:SF1">
    <property type="entry name" value="KSDD-LIKE STEROID DEHYDROGENASE RV0785"/>
    <property type="match status" value="1"/>
</dbReference>
<accession>A0A126SYI2</accession>
<evidence type="ECO:0000256" key="2">
    <source>
        <dbReference type="ARBA" id="ARBA00023002"/>
    </source>
</evidence>
<dbReference type="NCBIfam" id="NF009472">
    <property type="entry name" value="PRK12834.1"/>
    <property type="match status" value="1"/>
</dbReference>
<dbReference type="SUPFAM" id="SSF51905">
    <property type="entry name" value="FAD/NAD(P)-binding domain"/>
    <property type="match status" value="1"/>
</dbReference>
<dbReference type="PIRSF" id="PIRSF036654">
    <property type="entry name" value="UCP036654"/>
    <property type="match status" value="1"/>
</dbReference>
<evidence type="ECO:0000313" key="4">
    <source>
        <dbReference type="EMBL" id="AMK59360.1"/>
    </source>
</evidence>
<dbReference type="Pfam" id="PF00890">
    <property type="entry name" value="FAD_binding_2"/>
    <property type="match status" value="1"/>
</dbReference>
<organism evidence="4">
    <name type="scientific">uncultured bacterium UPO54</name>
    <dbReference type="NCBI Taxonomy" id="1776979"/>
    <lineage>
        <taxon>Bacteria</taxon>
        <taxon>environmental samples</taxon>
    </lineage>
</organism>
<dbReference type="InterPro" id="IPR036188">
    <property type="entry name" value="FAD/NAD-bd_sf"/>
</dbReference>
<dbReference type="Gene3D" id="3.50.50.60">
    <property type="entry name" value="FAD/NAD(P)-binding domain"/>
    <property type="match status" value="1"/>
</dbReference>